<dbReference type="SFLD" id="SFLDS00003">
    <property type="entry name" value="Haloacid_Dehalogenase"/>
    <property type="match status" value="1"/>
</dbReference>
<dbReference type="InterPro" id="IPR036412">
    <property type="entry name" value="HAD-like_sf"/>
</dbReference>
<dbReference type="AlphaFoldDB" id="A0A9D4PJ90"/>
<sequence length="172" mass="19387">MATRFKPVTHVIFDIDGVVLDADKVYAAAVEEVAGRYGKTYTWELKKRVMGMPDTEAARIIIDALGLPISEDYYLYELDRLYKLTLCFSRVMPGAERLIRHLRAHGVPIAATTGCMPLSFGQKMRHHRDVLSLFNHVLISGEDSEVKHGRPHPDIFLIAASKFDDHPAPEKV</sequence>
<dbReference type="PANTHER" id="PTHR18901:SF38">
    <property type="entry name" value="PSEUDOURIDINE-5'-PHOSPHATASE"/>
    <property type="match status" value="1"/>
</dbReference>
<comment type="caution">
    <text evidence="1">The sequence shown here is derived from an EMBL/GenBank/DDBJ whole genome shotgun (WGS) entry which is preliminary data.</text>
</comment>
<dbReference type="InterPro" id="IPR023198">
    <property type="entry name" value="PGP-like_dom2"/>
</dbReference>
<dbReference type="Gene3D" id="3.40.50.1000">
    <property type="entry name" value="HAD superfamily/HAD-like"/>
    <property type="match status" value="1"/>
</dbReference>
<protein>
    <submittedName>
        <fullName evidence="1">Uncharacterized protein</fullName>
    </submittedName>
</protein>
<evidence type="ECO:0000313" key="2">
    <source>
        <dbReference type="Proteomes" id="UP000821837"/>
    </source>
</evidence>
<keyword evidence="2" id="KW-1185">Reference proteome</keyword>
<evidence type="ECO:0000313" key="1">
    <source>
        <dbReference type="EMBL" id="KAH7944232.1"/>
    </source>
</evidence>
<dbReference type="InterPro" id="IPR023214">
    <property type="entry name" value="HAD_sf"/>
</dbReference>
<dbReference type="Gene3D" id="1.10.150.240">
    <property type="entry name" value="Putative phosphatase, domain 2"/>
    <property type="match status" value="1"/>
</dbReference>
<name>A0A9D4PJ90_RHISA</name>
<dbReference type="Proteomes" id="UP000821837">
    <property type="component" value="Unassembled WGS sequence"/>
</dbReference>
<dbReference type="GO" id="GO:0016791">
    <property type="term" value="F:phosphatase activity"/>
    <property type="evidence" value="ECO:0007669"/>
    <property type="project" value="TreeGrafter"/>
</dbReference>
<dbReference type="EMBL" id="JABSTV010001253">
    <property type="protein sequence ID" value="KAH7944232.1"/>
    <property type="molecule type" value="Genomic_DNA"/>
</dbReference>
<reference evidence="1" key="1">
    <citation type="journal article" date="2020" name="Cell">
        <title>Large-Scale Comparative Analyses of Tick Genomes Elucidate Their Genetic Diversity and Vector Capacities.</title>
        <authorList>
            <consortium name="Tick Genome and Microbiome Consortium (TIGMIC)"/>
            <person name="Jia N."/>
            <person name="Wang J."/>
            <person name="Shi W."/>
            <person name="Du L."/>
            <person name="Sun Y."/>
            <person name="Zhan W."/>
            <person name="Jiang J.F."/>
            <person name="Wang Q."/>
            <person name="Zhang B."/>
            <person name="Ji P."/>
            <person name="Bell-Sakyi L."/>
            <person name="Cui X.M."/>
            <person name="Yuan T.T."/>
            <person name="Jiang B.G."/>
            <person name="Yang W.F."/>
            <person name="Lam T.T."/>
            <person name="Chang Q.C."/>
            <person name="Ding S.J."/>
            <person name="Wang X.J."/>
            <person name="Zhu J.G."/>
            <person name="Ruan X.D."/>
            <person name="Zhao L."/>
            <person name="Wei J.T."/>
            <person name="Ye R.Z."/>
            <person name="Que T.C."/>
            <person name="Du C.H."/>
            <person name="Zhou Y.H."/>
            <person name="Cheng J.X."/>
            <person name="Dai P.F."/>
            <person name="Guo W.B."/>
            <person name="Han X.H."/>
            <person name="Huang E.J."/>
            <person name="Li L.F."/>
            <person name="Wei W."/>
            <person name="Gao Y.C."/>
            <person name="Liu J.Z."/>
            <person name="Shao H.Z."/>
            <person name="Wang X."/>
            <person name="Wang C.C."/>
            <person name="Yang T.C."/>
            <person name="Huo Q.B."/>
            <person name="Li W."/>
            <person name="Chen H.Y."/>
            <person name="Chen S.E."/>
            <person name="Zhou L.G."/>
            <person name="Ni X.B."/>
            <person name="Tian J.H."/>
            <person name="Sheng Y."/>
            <person name="Liu T."/>
            <person name="Pan Y.S."/>
            <person name="Xia L.Y."/>
            <person name="Li J."/>
            <person name="Zhao F."/>
            <person name="Cao W.C."/>
        </authorList>
    </citation>
    <scope>NUCLEOTIDE SEQUENCE</scope>
    <source>
        <strain evidence="1">Rsan-2018</strain>
    </source>
</reference>
<dbReference type="FunFam" id="1.10.150.240:FF:000001">
    <property type="entry name" value="Haloacid dehalogenase-like hydrolase domain"/>
    <property type="match status" value="1"/>
</dbReference>
<dbReference type="SFLD" id="SFLDG01129">
    <property type="entry name" value="C1.5:_HAD__Beta-PGM__Phosphata"/>
    <property type="match status" value="1"/>
</dbReference>
<dbReference type="PANTHER" id="PTHR18901">
    <property type="entry name" value="2-DEOXYGLUCOSE-6-PHOSPHATE PHOSPHATASE 2"/>
    <property type="match status" value="1"/>
</dbReference>
<dbReference type="SUPFAM" id="SSF56784">
    <property type="entry name" value="HAD-like"/>
    <property type="match status" value="1"/>
</dbReference>
<gene>
    <name evidence="1" type="ORF">HPB52_017514</name>
</gene>
<accession>A0A9D4PJ90</accession>
<proteinExistence type="predicted"/>
<dbReference type="VEuPathDB" id="VectorBase:RSAN_049961"/>
<reference evidence="1" key="2">
    <citation type="submission" date="2021-09" db="EMBL/GenBank/DDBJ databases">
        <authorList>
            <person name="Jia N."/>
            <person name="Wang J."/>
            <person name="Shi W."/>
            <person name="Du L."/>
            <person name="Sun Y."/>
            <person name="Zhan W."/>
            <person name="Jiang J."/>
            <person name="Wang Q."/>
            <person name="Zhang B."/>
            <person name="Ji P."/>
            <person name="Sakyi L.B."/>
            <person name="Cui X."/>
            <person name="Yuan T."/>
            <person name="Jiang B."/>
            <person name="Yang W."/>
            <person name="Lam T.T.-Y."/>
            <person name="Chang Q."/>
            <person name="Ding S."/>
            <person name="Wang X."/>
            <person name="Zhu J."/>
            <person name="Ruan X."/>
            <person name="Zhao L."/>
            <person name="Wei J."/>
            <person name="Que T."/>
            <person name="Du C."/>
            <person name="Cheng J."/>
            <person name="Dai P."/>
            <person name="Han X."/>
            <person name="Huang E."/>
            <person name="Gao Y."/>
            <person name="Liu J."/>
            <person name="Shao H."/>
            <person name="Ye R."/>
            <person name="Li L."/>
            <person name="Wei W."/>
            <person name="Wang X."/>
            <person name="Wang C."/>
            <person name="Huo Q."/>
            <person name="Li W."/>
            <person name="Guo W."/>
            <person name="Chen H."/>
            <person name="Chen S."/>
            <person name="Zhou L."/>
            <person name="Zhou L."/>
            <person name="Ni X."/>
            <person name="Tian J."/>
            <person name="Zhou Y."/>
            <person name="Sheng Y."/>
            <person name="Liu T."/>
            <person name="Pan Y."/>
            <person name="Xia L."/>
            <person name="Li J."/>
            <person name="Zhao F."/>
            <person name="Cao W."/>
        </authorList>
    </citation>
    <scope>NUCLEOTIDE SEQUENCE</scope>
    <source>
        <strain evidence="1">Rsan-2018</strain>
        <tissue evidence="1">Larvae</tissue>
    </source>
</reference>
<dbReference type="OrthoDB" id="40579at2759"/>
<organism evidence="1 2">
    <name type="scientific">Rhipicephalus sanguineus</name>
    <name type="common">Brown dog tick</name>
    <name type="synonym">Ixodes sanguineus</name>
    <dbReference type="NCBI Taxonomy" id="34632"/>
    <lineage>
        <taxon>Eukaryota</taxon>
        <taxon>Metazoa</taxon>
        <taxon>Ecdysozoa</taxon>
        <taxon>Arthropoda</taxon>
        <taxon>Chelicerata</taxon>
        <taxon>Arachnida</taxon>
        <taxon>Acari</taxon>
        <taxon>Parasitiformes</taxon>
        <taxon>Ixodida</taxon>
        <taxon>Ixodoidea</taxon>
        <taxon>Ixodidae</taxon>
        <taxon>Rhipicephalinae</taxon>
        <taxon>Rhipicephalus</taxon>
        <taxon>Rhipicephalus</taxon>
    </lineage>
</organism>
<dbReference type="Pfam" id="PF00702">
    <property type="entry name" value="Hydrolase"/>
    <property type="match status" value="1"/>
</dbReference>